<dbReference type="OrthoDB" id="1662883at2759"/>
<comment type="similarity">
    <text evidence="1 5">Belongs to the tubulin family.</text>
</comment>
<dbReference type="InterPro" id="IPR003008">
    <property type="entry name" value="Tubulin_FtsZ_GTPase"/>
</dbReference>
<dbReference type="Pfam" id="PF00091">
    <property type="entry name" value="Tubulin"/>
    <property type="match status" value="1"/>
</dbReference>
<dbReference type="GO" id="GO:0005525">
    <property type="term" value="F:GTP binding"/>
    <property type="evidence" value="ECO:0007669"/>
    <property type="project" value="UniProtKB-UniRule"/>
</dbReference>
<proteinExistence type="inferred from homology"/>
<protein>
    <recommendedName>
        <fullName evidence="6">Tubulin/FtsZ GTPase domain-containing protein</fullName>
    </recommendedName>
</protein>
<dbReference type="Proteomes" id="UP000281553">
    <property type="component" value="Unassembled WGS sequence"/>
</dbReference>
<evidence type="ECO:0000259" key="6">
    <source>
        <dbReference type="SMART" id="SM00864"/>
    </source>
</evidence>
<dbReference type="InterPro" id="IPR004057">
    <property type="entry name" value="Epsilon_tubulin"/>
</dbReference>
<evidence type="ECO:0000256" key="1">
    <source>
        <dbReference type="ARBA" id="ARBA00009636"/>
    </source>
</evidence>
<dbReference type="AlphaFoldDB" id="A0A3P7N848"/>
<name>A0A3P7N848_DIBLA</name>
<dbReference type="InterPro" id="IPR036525">
    <property type="entry name" value="Tubulin/FtsZ_GTPase_sf"/>
</dbReference>
<keyword evidence="8" id="KW-1185">Reference proteome</keyword>
<dbReference type="SMART" id="SM00864">
    <property type="entry name" value="Tubulin"/>
    <property type="match status" value="1"/>
</dbReference>
<dbReference type="PROSITE" id="PS00227">
    <property type="entry name" value="TUBULIN"/>
    <property type="match status" value="1"/>
</dbReference>
<dbReference type="EMBL" id="UYRU01088132">
    <property type="protein sequence ID" value="VDN36030.1"/>
    <property type="molecule type" value="Genomic_DNA"/>
</dbReference>
<gene>
    <name evidence="7" type="ORF">DILT_LOCUS16923</name>
</gene>
<feature type="domain" description="Tubulin/FtsZ GTPase" evidence="6">
    <location>
        <begin position="3"/>
        <end position="195"/>
    </location>
</feature>
<dbReference type="InterPro" id="IPR000217">
    <property type="entry name" value="Tubulin"/>
</dbReference>
<dbReference type="SUPFAM" id="SSF52490">
    <property type="entry name" value="Tubulin nucleotide-binding domain-like"/>
    <property type="match status" value="1"/>
</dbReference>
<evidence type="ECO:0000256" key="4">
    <source>
        <dbReference type="ARBA" id="ARBA00023134"/>
    </source>
</evidence>
<dbReference type="GO" id="GO:0005874">
    <property type="term" value="C:microtubule"/>
    <property type="evidence" value="ECO:0007669"/>
    <property type="project" value="UniProtKB-KW"/>
</dbReference>
<accession>A0A3P7N848</accession>
<keyword evidence="3 5" id="KW-0547">Nucleotide-binding</keyword>
<sequence length="242" mass="26523">MEEGVVQEMLRSPLGRLFESAHLVTDVSGSGNNWAVGHCLYGSKYSERILDVLRKSVEACSSLQCFFVLHSMGGGTGSGIGSFISNLLADEFVTAVFPSLDDDVITSPYNTVLALNHLTEFADCVLSVDNGALSSIVRRAQAEPLPRHLKTANIGSVVSNEGSLASTERVKPFDAMNNIVANVLLNLTRLAFIYYSKFVTSLRLHVLEPNTVLATVEYDLQDRIPEVGRLTARELERECLWN</sequence>
<reference evidence="7 8" key="1">
    <citation type="submission" date="2018-11" db="EMBL/GenBank/DDBJ databases">
        <authorList>
            <consortium name="Pathogen Informatics"/>
        </authorList>
    </citation>
    <scope>NUCLEOTIDE SEQUENCE [LARGE SCALE GENOMIC DNA]</scope>
</reference>
<dbReference type="PANTHER" id="PTHR11588">
    <property type="entry name" value="TUBULIN"/>
    <property type="match status" value="1"/>
</dbReference>
<dbReference type="GO" id="GO:0007017">
    <property type="term" value="P:microtubule-based process"/>
    <property type="evidence" value="ECO:0007669"/>
    <property type="project" value="InterPro"/>
</dbReference>
<keyword evidence="4 5" id="KW-0342">GTP-binding</keyword>
<evidence type="ECO:0000256" key="3">
    <source>
        <dbReference type="ARBA" id="ARBA00022741"/>
    </source>
</evidence>
<evidence type="ECO:0000256" key="2">
    <source>
        <dbReference type="ARBA" id="ARBA00022701"/>
    </source>
</evidence>
<dbReference type="PRINTS" id="PR01519">
    <property type="entry name" value="EPSLNTUBULIN"/>
</dbReference>
<keyword evidence="2 5" id="KW-0493">Microtubule</keyword>
<dbReference type="PRINTS" id="PR01161">
    <property type="entry name" value="TUBULIN"/>
</dbReference>
<evidence type="ECO:0000313" key="8">
    <source>
        <dbReference type="Proteomes" id="UP000281553"/>
    </source>
</evidence>
<dbReference type="InterPro" id="IPR017975">
    <property type="entry name" value="Tubulin_CS"/>
</dbReference>
<evidence type="ECO:0000313" key="7">
    <source>
        <dbReference type="EMBL" id="VDN36030.1"/>
    </source>
</evidence>
<dbReference type="Gene3D" id="3.40.50.1440">
    <property type="entry name" value="Tubulin/FtsZ, GTPase domain"/>
    <property type="match status" value="1"/>
</dbReference>
<evidence type="ECO:0000256" key="5">
    <source>
        <dbReference type="RuleBase" id="RU000352"/>
    </source>
</evidence>
<organism evidence="7 8">
    <name type="scientific">Dibothriocephalus latus</name>
    <name type="common">Fish tapeworm</name>
    <name type="synonym">Diphyllobothrium latum</name>
    <dbReference type="NCBI Taxonomy" id="60516"/>
    <lineage>
        <taxon>Eukaryota</taxon>
        <taxon>Metazoa</taxon>
        <taxon>Spiralia</taxon>
        <taxon>Lophotrochozoa</taxon>
        <taxon>Platyhelminthes</taxon>
        <taxon>Cestoda</taxon>
        <taxon>Eucestoda</taxon>
        <taxon>Diphyllobothriidea</taxon>
        <taxon>Diphyllobothriidae</taxon>
        <taxon>Dibothriocephalus</taxon>
    </lineage>
</organism>